<dbReference type="InterPro" id="IPR036942">
    <property type="entry name" value="Beta-barrel_TonB_sf"/>
</dbReference>
<accession>A0A1V2DUC1</accession>
<keyword evidence="4" id="KW-0410">Iron transport</keyword>
<comment type="subcellular location">
    <subcellularLocation>
        <location evidence="1 11">Cell outer membrane</location>
        <topology evidence="1 11">Multi-pass membrane protein</topology>
    </subcellularLocation>
</comment>
<keyword evidence="8 12" id="KW-0798">TonB box</keyword>
<evidence type="ECO:0000256" key="11">
    <source>
        <dbReference type="PROSITE-ProRule" id="PRU01360"/>
    </source>
</evidence>
<dbReference type="InterPro" id="IPR039426">
    <property type="entry name" value="TonB-dep_rcpt-like"/>
</dbReference>
<dbReference type="InterPro" id="IPR000531">
    <property type="entry name" value="Beta-barrel_TonB"/>
</dbReference>
<dbReference type="Proteomes" id="UP000189339">
    <property type="component" value="Unassembled WGS sequence"/>
</dbReference>
<proteinExistence type="inferred from homology"/>
<comment type="similarity">
    <text evidence="11 12">Belongs to the TonB-dependent receptor family.</text>
</comment>
<keyword evidence="3 11" id="KW-1134">Transmembrane beta strand</keyword>
<evidence type="ECO:0000256" key="13">
    <source>
        <dbReference type="SAM" id="MobiDB-lite"/>
    </source>
</evidence>
<keyword evidence="10 11" id="KW-0998">Cell outer membrane</keyword>
<dbReference type="SUPFAM" id="SSF56935">
    <property type="entry name" value="Porins"/>
    <property type="match status" value="1"/>
</dbReference>
<evidence type="ECO:0000256" key="1">
    <source>
        <dbReference type="ARBA" id="ARBA00004571"/>
    </source>
</evidence>
<evidence type="ECO:0000313" key="16">
    <source>
        <dbReference type="EMBL" id="ONF44278.1"/>
    </source>
</evidence>
<evidence type="ECO:0000256" key="7">
    <source>
        <dbReference type="ARBA" id="ARBA00023065"/>
    </source>
</evidence>
<evidence type="ECO:0000256" key="5">
    <source>
        <dbReference type="ARBA" id="ARBA00022692"/>
    </source>
</evidence>
<keyword evidence="5 11" id="KW-0812">Transmembrane</keyword>
<dbReference type="Pfam" id="PF00593">
    <property type="entry name" value="TonB_dep_Rec_b-barrel"/>
    <property type="match status" value="1"/>
</dbReference>
<keyword evidence="7" id="KW-0406">Ion transport</keyword>
<feature type="domain" description="TonB-dependent receptor-like beta-barrel" evidence="14">
    <location>
        <begin position="263"/>
        <end position="636"/>
    </location>
</feature>
<dbReference type="EMBL" id="MSCW01000005">
    <property type="protein sequence ID" value="ONF44278.1"/>
    <property type="molecule type" value="Genomic_DNA"/>
</dbReference>
<dbReference type="GO" id="GO:0006826">
    <property type="term" value="P:iron ion transport"/>
    <property type="evidence" value="ECO:0007669"/>
    <property type="project" value="UniProtKB-KW"/>
</dbReference>
<reference evidence="16 17" key="1">
    <citation type="submission" date="2016-12" db="EMBL/GenBank/DDBJ databases">
        <title>Marinobacter lutaoensis whole genome sequencing.</title>
        <authorList>
            <person name="Verma A."/>
            <person name="Krishnamurthi S."/>
        </authorList>
    </citation>
    <scope>NUCLEOTIDE SEQUENCE [LARGE SCALE GENOMIC DNA]</scope>
    <source>
        <strain evidence="16 17">T5054</strain>
    </source>
</reference>
<evidence type="ECO:0000313" key="17">
    <source>
        <dbReference type="Proteomes" id="UP000189339"/>
    </source>
</evidence>
<keyword evidence="17" id="KW-1185">Reference proteome</keyword>
<name>A0A1V2DUC1_9GAMM</name>
<evidence type="ECO:0000256" key="12">
    <source>
        <dbReference type="RuleBase" id="RU003357"/>
    </source>
</evidence>
<evidence type="ECO:0000256" key="2">
    <source>
        <dbReference type="ARBA" id="ARBA00022448"/>
    </source>
</evidence>
<evidence type="ECO:0000256" key="8">
    <source>
        <dbReference type="ARBA" id="ARBA00023077"/>
    </source>
</evidence>
<evidence type="ECO:0000256" key="9">
    <source>
        <dbReference type="ARBA" id="ARBA00023136"/>
    </source>
</evidence>
<evidence type="ECO:0000259" key="15">
    <source>
        <dbReference type="Pfam" id="PF07715"/>
    </source>
</evidence>
<keyword evidence="2 11" id="KW-0813">Transport</keyword>
<dbReference type="InterPro" id="IPR012910">
    <property type="entry name" value="Plug_dom"/>
</dbReference>
<evidence type="ECO:0000256" key="4">
    <source>
        <dbReference type="ARBA" id="ARBA00022496"/>
    </source>
</evidence>
<protein>
    <recommendedName>
        <fullName evidence="18">TonB-dependent receptor</fullName>
    </recommendedName>
</protein>
<evidence type="ECO:0000256" key="6">
    <source>
        <dbReference type="ARBA" id="ARBA00023004"/>
    </source>
</evidence>
<keyword evidence="6" id="KW-0408">Iron</keyword>
<dbReference type="PANTHER" id="PTHR32552:SF81">
    <property type="entry name" value="TONB-DEPENDENT OUTER MEMBRANE RECEPTOR"/>
    <property type="match status" value="1"/>
</dbReference>
<dbReference type="PANTHER" id="PTHR32552">
    <property type="entry name" value="FERRICHROME IRON RECEPTOR-RELATED"/>
    <property type="match status" value="1"/>
</dbReference>
<feature type="region of interest" description="Disordered" evidence="13">
    <location>
        <begin position="244"/>
        <end position="272"/>
    </location>
</feature>
<evidence type="ECO:0000256" key="3">
    <source>
        <dbReference type="ARBA" id="ARBA00022452"/>
    </source>
</evidence>
<dbReference type="AlphaFoldDB" id="A0A1V2DUC1"/>
<feature type="compositionally biased region" description="Polar residues" evidence="13">
    <location>
        <begin position="245"/>
        <end position="257"/>
    </location>
</feature>
<keyword evidence="9 11" id="KW-0472">Membrane</keyword>
<dbReference type="Pfam" id="PF07715">
    <property type="entry name" value="Plug"/>
    <property type="match status" value="1"/>
</dbReference>
<comment type="caution">
    <text evidence="16">The sequence shown here is derived from an EMBL/GenBank/DDBJ whole genome shotgun (WGS) entry which is preliminary data.</text>
</comment>
<dbReference type="PROSITE" id="PS52016">
    <property type="entry name" value="TONB_DEPENDENT_REC_3"/>
    <property type="match status" value="1"/>
</dbReference>
<dbReference type="STRING" id="135739.BTO32_07365"/>
<dbReference type="Gene3D" id="2.40.170.20">
    <property type="entry name" value="TonB-dependent receptor, beta-barrel domain"/>
    <property type="match status" value="1"/>
</dbReference>
<gene>
    <name evidence="16" type="ORF">BTO32_07365</name>
</gene>
<feature type="domain" description="TonB-dependent receptor plug" evidence="15">
    <location>
        <begin position="40"/>
        <end position="154"/>
    </location>
</feature>
<evidence type="ECO:0008006" key="18">
    <source>
        <dbReference type="Google" id="ProtNLM"/>
    </source>
</evidence>
<sequence>MALGLGLGSAAVARADDGGSVSTLLPSITVTGEKVERTLFETGSSVEVYDQERIESTPGATELSDLLKLNPAVVDAGVGNHMPAVRGVDGSGPSIGGVATFAGVRPRLNVSLDGRSLSYSEIAFGPRSLWDIRQVETYVGPQSHIQGRNAIAGAVVMESNAPSFEWEGAVKGGIGNQGYRQTAAMVSGPVLEDELAFRLAVDRQRRESYVDLATYDPVGDARDVEVTTTRFRLQYEPGALPDFSTGITLSDMETQGPQGEYELSDPPSSQANEYRPVYTTDATSGSWDVDWQLSDQLRFENNVTYTDLEYKRQTQNTVADFTSEGDEYHLEPLLHFGGRGSTVSGLVGVRYYQASADEAYINASGSQPMTDDTETRSAFGEMTYPLTDTVDLTLGLRYEWERRQRTADVQLNPSRSVDLDFDETYTALLPRLDLAWKPHAGQTLGFKVAKGYNAGGAGLTITSFDPYEYDRETVISYEVYTRNELLDGQLELTANLFFNDYSDMQLPEYVGANDIVIRNADRAISYGTELGSRWMPVEAFTVFANLSLLRTEVQDFDSTAIEGNELPRAPGYAATLGAVYQWLPNLELSGNVRHTDSYYSDYDNLGVEKIGAYTVADAQLTYRYGPVTSKVFVNNLFDTDADTLIFNSLVDNPLKVQPRMVGASLEYRF</sequence>
<organism evidence="16 17">
    <name type="scientific">Marinobacter lutaoensis</name>
    <dbReference type="NCBI Taxonomy" id="135739"/>
    <lineage>
        <taxon>Bacteria</taxon>
        <taxon>Pseudomonadati</taxon>
        <taxon>Pseudomonadota</taxon>
        <taxon>Gammaproteobacteria</taxon>
        <taxon>Pseudomonadales</taxon>
        <taxon>Marinobacteraceae</taxon>
        <taxon>Marinobacter</taxon>
    </lineage>
</organism>
<dbReference type="GO" id="GO:0009279">
    <property type="term" value="C:cell outer membrane"/>
    <property type="evidence" value="ECO:0007669"/>
    <property type="project" value="UniProtKB-SubCell"/>
</dbReference>
<evidence type="ECO:0000256" key="10">
    <source>
        <dbReference type="ARBA" id="ARBA00023237"/>
    </source>
</evidence>
<evidence type="ECO:0000259" key="14">
    <source>
        <dbReference type="Pfam" id="PF00593"/>
    </source>
</evidence>